<sequence length="245" mass="25812">MSTLSTQTLSTSSSSSSTTTFNSFIGTVTSAITSIPTSSYETTSSQTSSTLEVLISTLTTPFIQPSGCDNIFITTSVFTTKYDDSVRSYIEEAIEVAVSDQDDPKFTSCQPSGWADVVYESRFSFSPAVCPGGWTAYYLRQVGAATAYCCESGYVYASGLASVPGIEPSNGCFSEIGVTPATTTSSTSTSTARSGSQSRAILTVTETTATTATPRRFKAHNAYHISWQATDAPTLSPQPRSSSAS</sequence>
<protein>
    <submittedName>
        <fullName evidence="1">Uncharacterized protein</fullName>
    </submittedName>
</protein>
<gene>
    <name evidence="1" type="ORF">B0H67DRAFT_362956</name>
</gene>
<comment type="caution">
    <text evidence="1">The sequence shown here is derived from an EMBL/GenBank/DDBJ whole genome shotgun (WGS) entry which is preliminary data.</text>
</comment>
<name>A0AA39ZWE4_9PEZI</name>
<reference evidence="1" key="1">
    <citation type="submission" date="2023-06" db="EMBL/GenBank/DDBJ databases">
        <title>Genome-scale phylogeny and comparative genomics of the fungal order Sordariales.</title>
        <authorList>
            <consortium name="Lawrence Berkeley National Laboratory"/>
            <person name="Hensen N."/>
            <person name="Bonometti L."/>
            <person name="Westerberg I."/>
            <person name="Brannstrom I.O."/>
            <person name="Guillou S."/>
            <person name="Cros-Aarteil S."/>
            <person name="Calhoun S."/>
            <person name="Haridas S."/>
            <person name="Kuo A."/>
            <person name="Mondo S."/>
            <person name="Pangilinan J."/>
            <person name="Riley R."/>
            <person name="Labutti K."/>
            <person name="Andreopoulos B."/>
            <person name="Lipzen A."/>
            <person name="Chen C."/>
            <person name="Yanf M."/>
            <person name="Daum C."/>
            <person name="Ng V."/>
            <person name="Clum A."/>
            <person name="Steindorff A."/>
            <person name="Ohm R."/>
            <person name="Martin F."/>
            <person name="Silar P."/>
            <person name="Natvig D."/>
            <person name="Lalanne C."/>
            <person name="Gautier V."/>
            <person name="Ament-Velasquez S.L."/>
            <person name="Kruys A."/>
            <person name="Hutchinson M.I."/>
            <person name="Powell A.J."/>
            <person name="Barry K."/>
            <person name="Miller A.N."/>
            <person name="Grigoriev I.V."/>
            <person name="Debuchy R."/>
            <person name="Gladieux P."/>
            <person name="Thoren M.H."/>
            <person name="Johannesson H."/>
        </authorList>
    </citation>
    <scope>NUCLEOTIDE SEQUENCE</scope>
    <source>
        <strain evidence="1">SMH4607-1</strain>
    </source>
</reference>
<dbReference type="Proteomes" id="UP001172102">
    <property type="component" value="Unassembled WGS sequence"/>
</dbReference>
<proteinExistence type="predicted"/>
<organism evidence="1 2">
    <name type="scientific">Lasiosphaeris hirsuta</name>
    <dbReference type="NCBI Taxonomy" id="260670"/>
    <lineage>
        <taxon>Eukaryota</taxon>
        <taxon>Fungi</taxon>
        <taxon>Dikarya</taxon>
        <taxon>Ascomycota</taxon>
        <taxon>Pezizomycotina</taxon>
        <taxon>Sordariomycetes</taxon>
        <taxon>Sordariomycetidae</taxon>
        <taxon>Sordariales</taxon>
        <taxon>Lasiosphaeriaceae</taxon>
        <taxon>Lasiosphaeris</taxon>
    </lineage>
</organism>
<evidence type="ECO:0000313" key="2">
    <source>
        <dbReference type="Proteomes" id="UP001172102"/>
    </source>
</evidence>
<keyword evidence="2" id="KW-1185">Reference proteome</keyword>
<dbReference type="AlphaFoldDB" id="A0AA39ZWE4"/>
<accession>A0AA39ZWE4</accession>
<evidence type="ECO:0000313" key="1">
    <source>
        <dbReference type="EMBL" id="KAK0704878.1"/>
    </source>
</evidence>
<dbReference type="EMBL" id="JAUKUA010000007">
    <property type="protein sequence ID" value="KAK0704878.1"/>
    <property type="molecule type" value="Genomic_DNA"/>
</dbReference>